<dbReference type="SMART" id="SM00387">
    <property type="entry name" value="HATPase_c"/>
    <property type="match status" value="1"/>
</dbReference>
<evidence type="ECO:0000259" key="9">
    <source>
        <dbReference type="PROSITE" id="PS50109"/>
    </source>
</evidence>
<dbReference type="EMBL" id="NOJY02000015">
    <property type="protein sequence ID" value="RDY27193.1"/>
    <property type="molecule type" value="Genomic_DNA"/>
</dbReference>
<dbReference type="EC" id="2.7.13.3" evidence="2"/>
<evidence type="ECO:0000256" key="3">
    <source>
        <dbReference type="ARBA" id="ARBA00022553"/>
    </source>
</evidence>
<dbReference type="OrthoDB" id="9813394at2"/>
<dbReference type="CDD" id="cd00082">
    <property type="entry name" value="HisKA"/>
    <property type="match status" value="1"/>
</dbReference>
<evidence type="ECO:0000256" key="7">
    <source>
        <dbReference type="ARBA" id="ARBA00022840"/>
    </source>
</evidence>
<dbReference type="SMART" id="SM00388">
    <property type="entry name" value="HisKA"/>
    <property type="match status" value="1"/>
</dbReference>
<keyword evidence="4" id="KW-0808">Transferase</keyword>
<dbReference type="Gene3D" id="1.10.287.130">
    <property type="match status" value="1"/>
</dbReference>
<comment type="catalytic activity">
    <reaction evidence="1">
        <text>ATP + protein L-histidine = ADP + protein N-phospho-L-histidine.</text>
        <dbReference type="EC" id="2.7.13.3"/>
    </reaction>
</comment>
<dbReference type="Pfam" id="PF00512">
    <property type="entry name" value="HisKA"/>
    <property type="match status" value="1"/>
</dbReference>
<accession>A0A371J3B0</accession>
<name>A0A371J3B0_9FIRM</name>
<dbReference type="PANTHER" id="PTHR43547:SF2">
    <property type="entry name" value="HYBRID SIGNAL TRANSDUCTION HISTIDINE KINASE C"/>
    <property type="match status" value="1"/>
</dbReference>
<comment type="caution">
    <text evidence="10">The sequence shown here is derived from an EMBL/GenBank/DDBJ whole genome shotgun (WGS) entry which is preliminary data.</text>
</comment>
<dbReference type="InterPro" id="IPR003594">
    <property type="entry name" value="HATPase_dom"/>
</dbReference>
<dbReference type="SUPFAM" id="SSF55874">
    <property type="entry name" value="ATPase domain of HSP90 chaperone/DNA topoisomerase II/histidine kinase"/>
    <property type="match status" value="1"/>
</dbReference>
<evidence type="ECO:0000256" key="5">
    <source>
        <dbReference type="ARBA" id="ARBA00022741"/>
    </source>
</evidence>
<evidence type="ECO:0000256" key="4">
    <source>
        <dbReference type="ARBA" id="ARBA00022679"/>
    </source>
</evidence>
<feature type="domain" description="Histidine kinase" evidence="9">
    <location>
        <begin position="135"/>
        <end position="356"/>
    </location>
</feature>
<dbReference type="GO" id="GO:0000155">
    <property type="term" value="F:phosphorelay sensor kinase activity"/>
    <property type="evidence" value="ECO:0007669"/>
    <property type="project" value="InterPro"/>
</dbReference>
<keyword evidence="7" id="KW-0067">ATP-binding</keyword>
<evidence type="ECO:0000256" key="1">
    <source>
        <dbReference type="ARBA" id="ARBA00000085"/>
    </source>
</evidence>
<dbReference type="FunFam" id="3.30.565.10:FF:000037">
    <property type="entry name" value="Hybrid sensor histidine kinase/response regulator"/>
    <property type="match status" value="1"/>
</dbReference>
<evidence type="ECO:0000313" key="10">
    <source>
        <dbReference type="EMBL" id="RDY27193.1"/>
    </source>
</evidence>
<dbReference type="Gene3D" id="3.30.565.10">
    <property type="entry name" value="Histidine kinase-like ATPase, C-terminal domain"/>
    <property type="match status" value="1"/>
</dbReference>
<dbReference type="RefSeq" id="WP_094369053.1">
    <property type="nucleotide sequence ID" value="NZ_NOJY02000015.1"/>
</dbReference>
<sequence>MGTNIYKTMIENSNMAYCEVKGIKNSNGDYIDLIITDTNEALKRYIINYEMNILNQSINHIFSGTLDWDNINNTLKESIEGNSCTLNQYCNMLNEYWTIDIYSIGDDMFALIMSKSEKKNIEEGLNKLRMDFFANISHELRTPINIILSSLQLFKLKTKELDKGDVSHLSRYIKLIEQNGFRLLKLANNLIDTTKLDSGYLEYKPQNGDIVSFVESICSSVAEFIGNKNMNIIFDTDEEEKVIAFDQDKIERIILNLISNAIKFNSKNGTIDVNIKCGDYIKISVKDEGIGIPRNKLSSIFNRFEQIANSDRDEREGSGIGLSLVKSLAEIHGGSIEVKSTFGEGSEFIISIPDRLVDTDEAINSDDAFLSNQIHRMSVEFSDIYI</sequence>
<evidence type="ECO:0000256" key="2">
    <source>
        <dbReference type="ARBA" id="ARBA00012438"/>
    </source>
</evidence>
<keyword evidence="5" id="KW-0547">Nucleotide-binding</keyword>
<keyword evidence="3" id="KW-0597">Phosphoprotein</keyword>
<gene>
    <name evidence="10" type="ORF">CHL78_010380</name>
</gene>
<keyword evidence="11" id="KW-1185">Reference proteome</keyword>
<proteinExistence type="predicted"/>
<keyword evidence="6 10" id="KW-0418">Kinase</keyword>
<evidence type="ECO:0000256" key="8">
    <source>
        <dbReference type="ARBA" id="ARBA00023012"/>
    </source>
</evidence>
<dbReference type="Proteomes" id="UP000215694">
    <property type="component" value="Unassembled WGS sequence"/>
</dbReference>
<dbReference type="InterPro" id="IPR036890">
    <property type="entry name" value="HATPase_C_sf"/>
</dbReference>
<dbReference type="InterPro" id="IPR036097">
    <property type="entry name" value="HisK_dim/P_sf"/>
</dbReference>
<dbReference type="InterPro" id="IPR003661">
    <property type="entry name" value="HisK_dim/P_dom"/>
</dbReference>
<dbReference type="InterPro" id="IPR004358">
    <property type="entry name" value="Sig_transdc_His_kin-like_C"/>
</dbReference>
<dbReference type="AlphaFoldDB" id="A0A371J3B0"/>
<dbReference type="GO" id="GO:0005524">
    <property type="term" value="F:ATP binding"/>
    <property type="evidence" value="ECO:0007669"/>
    <property type="project" value="UniProtKB-KW"/>
</dbReference>
<keyword evidence="8" id="KW-0902">Two-component regulatory system</keyword>
<dbReference type="PANTHER" id="PTHR43547">
    <property type="entry name" value="TWO-COMPONENT HISTIDINE KINASE"/>
    <property type="match status" value="1"/>
</dbReference>
<evidence type="ECO:0000313" key="11">
    <source>
        <dbReference type="Proteomes" id="UP000215694"/>
    </source>
</evidence>
<dbReference type="PRINTS" id="PR00344">
    <property type="entry name" value="BCTRLSENSOR"/>
</dbReference>
<dbReference type="SUPFAM" id="SSF47384">
    <property type="entry name" value="Homodimeric domain of signal transducing histidine kinase"/>
    <property type="match status" value="1"/>
</dbReference>
<evidence type="ECO:0000256" key="6">
    <source>
        <dbReference type="ARBA" id="ARBA00022777"/>
    </source>
</evidence>
<dbReference type="Pfam" id="PF02518">
    <property type="entry name" value="HATPase_c"/>
    <property type="match status" value="1"/>
</dbReference>
<reference evidence="10 11" key="1">
    <citation type="journal article" date="2017" name="Genome Announc.">
        <title>Draft Genome Sequence of Romboutsia weinsteinii sp. nov. Strain CCRI-19649(T) Isolated from Surface Water.</title>
        <authorList>
            <person name="Maheux A.F."/>
            <person name="Boudreau D.K."/>
            <person name="Berube E."/>
            <person name="Boissinot M."/>
            <person name="Cantin P."/>
            <person name="Raymond F."/>
            <person name="Corbeil J."/>
            <person name="Omar R.F."/>
            <person name="Bergeron M.G."/>
        </authorList>
    </citation>
    <scope>NUCLEOTIDE SEQUENCE [LARGE SCALE GENOMIC DNA]</scope>
    <source>
        <strain evidence="10 11">CCRI-19649</strain>
    </source>
</reference>
<protein>
    <recommendedName>
        <fullName evidence="2">histidine kinase</fullName>
        <ecNumber evidence="2">2.7.13.3</ecNumber>
    </recommendedName>
</protein>
<organism evidence="10 11">
    <name type="scientific">Romboutsia weinsteinii</name>
    <dbReference type="NCBI Taxonomy" id="2020949"/>
    <lineage>
        <taxon>Bacteria</taxon>
        <taxon>Bacillati</taxon>
        <taxon>Bacillota</taxon>
        <taxon>Clostridia</taxon>
        <taxon>Peptostreptococcales</taxon>
        <taxon>Peptostreptococcaceae</taxon>
        <taxon>Romboutsia</taxon>
    </lineage>
</organism>
<dbReference type="InterPro" id="IPR005467">
    <property type="entry name" value="His_kinase_dom"/>
</dbReference>
<dbReference type="PROSITE" id="PS50109">
    <property type="entry name" value="HIS_KIN"/>
    <property type="match status" value="1"/>
</dbReference>